<dbReference type="InterPro" id="IPR005625">
    <property type="entry name" value="PepSY-ass_TM"/>
</dbReference>
<keyword evidence="1" id="KW-1133">Transmembrane helix</keyword>
<name>A0A2C9ZZS9_PSEDV</name>
<sequence>MVPSAYQFVSCYFFGGVANRLGGRNDLVLWRRNKQTSMAKGRKTRLAYLIDFCRHFLYCCGAFGMKKTTLKNLTHAHAWLGLIISGVLMIVFVCGSLSFFRENIVLWDMQYDAPHTQVTEDSELIPVSNIAKQITAQGHTFPDDHGVFIELPTKEQPYYVSYFEIETPEGKHVDIEQSFDPYTGEILSLDQSNYYLGHMLYRMHLNLMFPTGGTELVGIVSLLFFVMVLTGCLIVLKKIISHYYQYRTSRNKDLYLDGHTMIGVSALPFTFIYALTGVMFNLSIILQAGFGFAVFKGNIPALMETADFYSPPRITELANAPSDLARIDDIMADAKQRHPDKKVYFVNLFVPNDANAQLEVALTQPLSFERVTRLTYQVNTATLLQEYAPSQSATAGTYDVLSTLHTAEFGSNIMKFVYFILGLGCCYLILTGNLIWITKREQQRQQSQRGLQFVKAMTLALSSGTLITVASCFIAARFAPQSWSQVSLQPSLFGIMIALCLIYGWFSKPARNAMMQQLSLAGLLFIINPIYDLVQWLSGHVTPHYLTADVLLVNCALLVVCGFCWLLVQHHRAPVQAFEGTPATQS</sequence>
<reference evidence="2 3" key="1">
    <citation type="submission" date="2017-02" db="EMBL/GenBank/DDBJ databases">
        <title>Pseudoalteromonas ulvae TC14 Genome.</title>
        <authorList>
            <person name="Molmeret M."/>
        </authorList>
    </citation>
    <scope>NUCLEOTIDE SEQUENCE [LARGE SCALE GENOMIC DNA]</scope>
    <source>
        <strain evidence="2">TC14</strain>
    </source>
</reference>
<comment type="caution">
    <text evidence="2">The sequence shown here is derived from an EMBL/GenBank/DDBJ whole genome shotgun (WGS) entry which is preliminary data.</text>
</comment>
<feature type="transmembrane region" description="Helical" evidence="1">
    <location>
        <begin position="550"/>
        <end position="568"/>
    </location>
</feature>
<dbReference type="OrthoDB" id="9776609at2"/>
<dbReference type="EMBL" id="MWPV01000007">
    <property type="protein sequence ID" value="OUL56270.1"/>
    <property type="molecule type" value="Genomic_DNA"/>
</dbReference>
<dbReference type="Pfam" id="PF03929">
    <property type="entry name" value="PepSY_TM"/>
    <property type="match status" value="1"/>
</dbReference>
<feature type="transmembrane region" description="Helical" evidence="1">
    <location>
        <begin position="518"/>
        <end position="538"/>
    </location>
</feature>
<dbReference type="PANTHER" id="PTHR34219">
    <property type="entry name" value="IRON-REGULATED INNER MEMBRANE PROTEIN-RELATED"/>
    <property type="match status" value="1"/>
</dbReference>
<dbReference type="AlphaFoldDB" id="A0A2C9ZZS9"/>
<feature type="transmembrane region" description="Helical" evidence="1">
    <location>
        <begin position="77"/>
        <end position="100"/>
    </location>
</feature>
<feature type="transmembrane region" description="Helical" evidence="1">
    <location>
        <begin position="416"/>
        <end position="436"/>
    </location>
</feature>
<gene>
    <name evidence="2" type="ORF">B1199_19355</name>
</gene>
<feature type="transmembrane region" description="Helical" evidence="1">
    <location>
        <begin position="488"/>
        <end position="506"/>
    </location>
</feature>
<dbReference type="PANTHER" id="PTHR34219:SF3">
    <property type="entry name" value="BLL7967 PROTEIN"/>
    <property type="match status" value="1"/>
</dbReference>
<keyword evidence="1" id="KW-0812">Transmembrane</keyword>
<evidence type="ECO:0000313" key="3">
    <source>
        <dbReference type="Proteomes" id="UP000194841"/>
    </source>
</evidence>
<accession>A0A2C9ZZS9</accession>
<feature type="transmembrane region" description="Helical" evidence="1">
    <location>
        <begin position="216"/>
        <end position="240"/>
    </location>
</feature>
<keyword evidence="1" id="KW-0472">Membrane</keyword>
<keyword evidence="3" id="KW-1185">Reference proteome</keyword>
<evidence type="ECO:0008006" key="4">
    <source>
        <dbReference type="Google" id="ProtNLM"/>
    </source>
</evidence>
<proteinExistence type="predicted"/>
<evidence type="ECO:0000256" key="1">
    <source>
        <dbReference type="SAM" id="Phobius"/>
    </source>
</evidence>
<feature type="transmembrane region" description="Helical" evidence="1">
    <location>
        <begin position="261"/>
        <end position="286"/>
    </location>
</feature>
<protein>
    <recommendedName>
        <fullName evidence="4">PepSY domain-containing protein</fullName>
    </recommendedName>
</protein>
<organism evidence="2 3">
    <name type="scientific">Pseudoalteromonas ulvae</name>
    <dbReference type="NCBI Taxonomy" id="107327"/>
    <lineage>
        <taxon>Bacteria</taxon>
        <taxon>Pseudomonadati</taxon>
        <taxon>Pseudomonadota</taxon>
        <taxon>Gammaproteobacteria</taxon>
        <taxon>Alteromonadales</taxon>
        <taxon>Pseudoalteromonadaceae</taxon>
        <taxon>Pseudoalteromonas</taxon>
    </lineage>
</organism>
<dbReference type="Proteomes" id="UP000194841">
    <property type="component" value="Unassembled WGS sequence"/>
</dbReference>
<evidence type="ECO:0000313" key="2">
    <source>
        <dbReference type="EMBL" id="OUL56270.1"/>
    </source>
</evidence>
<feature type="transmembrane region" description="Helical" evidence="1">
    <location>
        <begin position="456"/>
        <end position="476"/>
    </location>
</feature>